<dbReference type="InterPro" id="IPR051599">
    <property type="entry name" value="Cell_Envelope_Assoc"/>
</dbReference>
<feature type="transmembrane region" description="Helical" evidence="1">
    <location>
        <begin position="125"/>
        <end position="149"/>
    </location>
</feature>
<feature type="transmembrane region" description="Helical" evidence="1">
    <location>
        <begin position="93"/>
        <end position="119"/>
    </location>
</feature>
<dbReference type="InterPro" id="IPR003848">
    <property type="entry name" value="DUF218"/>
</dbReference>
<feature type="transmembrane region" description="Helical" evidence="1">
    <location>
        <begin position="57"/>
        <end position="81"/>
    </location>
</feature>
<feature type="transmembrane region" description="Helical" evidence="1">
    <location>
        <begin position="33"/>
        <end position="51"/>
    </location>
</feature>
<feature type="transmembrane region" description="Helical" evidence="1">
    <location>
        <begin position="345"/>
        <end position="365"/>
    </location>
</feature>
<accession>A0A1G7BR18</accession>
<evidence type="ECO:0000313" key="3">
    <source>
        <dbReference type="EMBL" id="SDE29519.1"/>
    </source>
</evidence>
<dbReference type="GO" id="GO:0043164">
    <property type="term" value="P:Gram-negative-bacterium-type cell wall biogenesis"/>
    <property type="evidence" value="ECO:0007669"/>
    <property type="project" value="TreeGrafter"/>
</dbReference>
<reference evidence="3 4" key="1">
    <citation type="submission" date="2016-10" db="EMBL/GenBank/DDBJ databases">
        <authorList>
            <person name="de Groot N.N."/>
        </authorList>
    </citation>
    <scope>NUCLEOTIDE SEQUENCE [LARGE SCALE GENOMIC DNA]</scope>
    <source>
        <strain evidence="3 4">MON 2.2</strain>
    </source>
</reference>
<evidence type="ECO:0000313" key="4">
    <source>
        <dbReference type="Proteomes" id="UP000198546"/>
    </source>
</evidence>
<dbReference type="Pfam" id="PF02698">
    <property type="entry name" value="DUF218"/>
    <property type="match status" value="1"/>
</dbReference>
<proteinExistence type="predicted"/>
<organism evidence="3 4">
    <name type="scientific">Auraticoccus monumenti</name>
    <dbReference type="NCBI Taxonomy" id="675864"/>
    <lineage>
        <taxon>Bacteria</taxon>
        <taxon>Bacillati</taxon>
        <taxon>Actinomycetota</taxon>
        <taxon>Actinomycetes</taxon>
        <taxon>Propionibacteriales</taxon>
        <taxon>Propionibacteriaceae</taxon>
        <taxon>Auraticoccus</taxon>
    </lineage>
</organism>
<feature type="domain" description="DUF218" evidence="2">
    <location>
        <begin position="164"/>
        <end position="338"/>
    </location>
</feature>
<keyword evidence="4" id="KW-1185">Reference proteome</keyword>
<keyword evidence="1" id="KW-0812">Transmembrane</keyword>
<dbReference type="AlphaFoldDB" id="A0A1G7BR18"/>
<dbReference type="GO" id="GO:0005886">
    <property type="term" value="C:plasma membrane"/>
    <property type="evidence" value="ECO:0007669"/>
    <property type="project" value="TreeGrafter"/>
</dbReference>
<dbReference type="Gene3D" id="3.40.50.620">
    <property type="entry name" value="HUPs"/>
    <property type="match status" value="1"/>
</dbReference>
<gene>
    <name evidence="3" type="ORF">SAMN04489747_3040</name>
</gene>
<dbReference type="InterPro" id="IPR014729">
    <property type="entry name" value="Rossmann-like_a/b/a_fold"/>
</dbReference>
<evidence type="ECO:0000256" key="1">
    <source>
        <dbReference type="SAM" id="Phobius"/>
    </source>
</evidence>
<feature type="transmembrane region" description="Helical" evidence="1">
    <location>
        <begin position="6"/>
        <end position="21"/>
    </location>
</feature>
<keyword evidence="1" id="KW-1133">Transmembrane helix</keyword>
<dbReference type="PANTHER" id="PTHR30336">
    <property type="entry name" value="INNER MEMBRANE PROTEIN, PROBABLE PERMEASE"/>
    <property type="match status" value="1"/>
</dbReference>
<dbReference type="RefSeq" id="WP_090594712.1">
    <property type="nucleotide sequence ID" value="NZ_LT629688.1"/>
</dbReference>
<protein>
    <submittedName>
        <fullName evidence="3">DUF218 domain-containing protein</fullName>
    </submittedName>
</protein>
<sequence>MVEGLWWLLLALPVGWVAVRRTRAEPRRLSNGFWLLAAALLALNALVGLGLPGSGVISLVVGGALVLSPLLVLVLAVLLVANGVQMVRKEGRSLGNLLSLMAGLALLVLLASPVLVITTDMSPPVVAGVLIVLLAAAYLGFVLVGFLGYSWLYPRLVRRHPAAWVVVLGSGLSGGERVTPLLAGRIRVGVQQTAARGAGVLVMSGGRGRDEALPEAEAMAAWALAEGGLVRGSGPLLLTETTSTTTEENLRHTAEMLSGLPAGELAHPGAAPTGTVVNPPASVERDGPSSLAPGLVVSSDYHVLRAAILARQLGIPAQAVGAPTARYFLPSAVLREYVAVLAERPWLHVVLGLLVALPLPALVLLTGQG</sequence>
<dbReference type="PANTHER" id="PTHR30336:SF4">
    <property type="entry name" value="ENVELOPE BIOGENESIS FACTOR ELYC"/>
    <property type="match status" value="1"/>
</dbReference>
<evidence type="ECO:0000259" key="2">
    <source>
        <dbReference type="Pfam" id="PF02698"/>
    </source>
</evidence>
<keyword evidence="1" id="KW-0472">Membrane</keyword>
<dbReference type="OrthoDB" id="9782395at2"/>
<name>A0A1G7BR18_9ACTN</name>
<dbReference type="EMBL" id="LT629688">
    <property type="protein sequence ID" value="SDE29519.1"/>
    <property type="molecule type" value="Genomic_DNA"/>
</dbReference>
<dbReference type="Proteomes" id="UP000198546">
    <property type="component" value="Chromosome i"/>
</dbReference>
<dbReference type="GO" id="GO:0000270">
    <property type="term" value="P:peptidoglycan metabolic process"/>
    <property type="evidence" value="ECO:0007669"/>
    <property type="project" value="TreeGrafter"/>
</dbReference>